<dbReference type="Proteomes" id="UP001347796">
    <property type="component" value="Unassembled WGS sequence"/>
</dbReference>
<keyword evidence="3" id="KW-1185">Reference proteome</keyword>
<dbReference type="EMBL" id="JAZGQO010000006">
    <property type="protein sequence ID" value="KAK6186044.1"/>
    <property type="molecule type" value="Genomic_DNA"/>
</dbReference>
<name>A0AAN8PYH9_PATCE</name>
<feature type="transmembrane region" description="Helical" evidence="1">
    <location>
        <begin position="114"/>
        <end position="131"/>
    </location>
</feature>
<organism evidence="2 3">
    <name type="scientific">Patella caerulea</name>
    <name type="common">Rayed Mediterranean limpet</name>
    <dbReference type="NCBI Taxonomy" id="87958"/>
    <lineage>
        <taxon>Eukaryota</taxon>
        <taxon>Metazoa</taxon>
        <taxon>Spiralia</taxon>
        <taxon>Lophotrochozoa</taxon>
        <taxon>Mollusca</taxon>
        <taxon>Gastropoda</taxon>
        <taxon>Patellogastropoda</taxon>
        <taxon>Patelloidea</taxon>
        <taxon>Patellidae</taxon>
        <taxon>Patella</taxon>
    </lineage>
</organism>
<evidence type="ECO:0000256" key="1">
    <source>
        <dbReference type="SAM" id="Phobius"/>
    </source>
</evidence>
<evidence type="ECO:0000313" key="2">
    <source>
        <dbReference type="EMBL" id="KAK6186044.1"/>
    </source>
</evidence>
<feature type="transmembrane region" description="Helical" evidence="1">
    <location>
        <begin position="138"/>
        <end position="156"/>
    </location>
</feature>
<gene>
    <name evidence="2" type="ORF">SNE40_008156</name>
</gene>
<protein>
    <submittedName>
        <fullName evidence="2">Uncharacterized protein</fullName>
    </submittedName>
</protein>
<keyword evidence="1" id="KW-1133">Transmembrane helix</keyword>
<accession>A0AAN8PYH9</accession>
<feature type="transmembrane region" description="Helical" evidence="1">
    <location>
        <begin position="65"/>
        <end position="82"/>
    </location>
</feature>
<comment type="caution">
    <text evidence="2">The sequence shown here is derived from an EMBL/GenBank/DDBJ whole genome shotgun (WGS) entry which is preliminary data.</text>
</comment>
<keyword evidence="1" id="KW-0812">Transmembrane</keyword>
<dbReference type="AlphaFoldDB" id="A0AAN8PYH9"/>
<feature type="transmembrane region" description="Helical" evidence="1">
    <location>
        <begin position="168"/>
        <end position="184"/>
    </location>
</feature>
<feature type="transmembrane region" description="Helical" evidence="1">
    <location>
        <begin position="89"/>
        <end position="108"/>
    </location>
</feature>
<evidence type="ECO:0000313" key="3">
    <source>
        <dbReference type="Proteomes" id="UP001347796"/>
    </source>
</evidence>
<feature type="transmembrane region" description="Helical" evidence="1">
    <location>
        <begin position="12"/>
        <end position="45"/>
    </location>
</feature>
<reference evidence="2 3" key="1">
    <citation type="submission" date="2024-01" db="EMBL/GenBank/DDBJ databases">
        <title>The genome of the rayed Mediterranean limpet Patella caerulea (Linnaeus, 1758).</title>
        <authorList>
            <person name="Anh-Thu Weber A."/>
            <person name="Halstead-Nussloch G."/>
        </authorList>
    </citation>
    <scope>NUCLEOTIDE SEQUENCE [LARGE SCALE GENOMIC DNA]</scope>
    <source>
        <strain evidence="2">AATW-2023a</strain>
        <tissue evidence="2">Whole specimen</tissue>
    </source>
</reference>
<sequence length="185" mass="20101">MARQISTAVSDLVLALSVFYVVYYTIWFNFFAAIGLLLQGIAASAGVARFSQARPDPKIIKGHKFMSWIATVAGMSLVATGFCHDTLPFLMNLNFMFFIAVLIVGQFLEQAQSALATQACSGFAMLTIIACSVKTMNLYGVIAAVIYIAAGAFIGVDGYYSGIPRVDLLHYALVLGNIFFLWALR</sequence>
<proteinExistence type="predicted"/>
<keyword evidence="1" id="KW-0472">Membrane</keyword>